<sequence>MKVDNPNAFRFIMPDELYLLPEDKVAKPNSVAAEPVVASTEPVATTIEPVITPQFVAVTETLQPIKTPDTVFNYLGSNNKSFVILVSYATDEHMPAAHLAALENILKRKELTLDDVAILNVHQYQPLAMARLAGELKPSRLVIMGKDALPQGIGNLPLNNPVQGKKTNVLYSFSFDEMMSSNDNKKAFWEQMKTI</sequence>
<evidence type="ECO:0000313" key="2">
    <source>
        <dbReference type="Proteomes" id="UP000286701"/>
    </source>
</evidence>
<dbReference type="AlphaFoldDB" id="A0A444MK68"/>
<comment type="caution">
    <text evidence="1">The sequence shown here is derived from an EMBL/GenBank/DDBJ whole genome shotgun (WGS) entry which is preliminary data.</text>
</comment>
<accession>A0A444MK68</accession>
<protein>
    <submittedName>
        <fullName evidence="1">Uncharacterized protein</fullName>
    </submittedName>
</protein>
<organism evidence="1 2">
    <name type="scientific">Mucilaginibacter gilvus</name>
    <dbReference type="NCBI Taxonomy" id="2305909"/>
    <lineage>
        <taxon>Bacteria</taxon>
        <taxon>Pseudomonadati</taxon>
        <taxon>Bacteroidota</taxon>
        <taxon>Sphingobacteriia</taxon>
        <taxon>Sphingobacteriales</taxon>
        <taxon>Sphingobacteriaceae</taxon>
        <taxon>Mucilaginibacter</taxon>
    </lineage>
</organism>
<evidence type="ECO:0000313" key="1">
    <source>
        <dbReference type="EMBL" id="RWY49214.1"/>
    </source>
</evidence>
<dbReference type="OrthoDB" id="797407at2"/>
<name>A0A444MK68_9SPHI</name>
<keyword evidence="2" id="KW-1185">Reference proteome</keyword>
<dbReference type="EMBL" id="SBIW01000008">
    <property type="protein sequence ID" value="RWY49214.1"/>
    <property type="molecule type" value="Genomic_DNA"/>
</dbReference>
<reference evidence="1 2" key="1">
    <citation type="submission" date="2019-01" db="EMBL/GenBank/DDBJ databases">
        <title>Mucilaginibacter antarcticum sp. nov., isolated from antarctic soil.</title>
        <authorList>
            <person name="Yan Y.-Q."/>
            <person name="Du Z.-J."/>
        </authorList>
    </citation>
    <scope>NUCLEOTIDE SEQUENCE [LARGE SCALE GENOMIC DNA]</scope>
    <source>
        <strain evidence="1 2">F01003</strain>
    </source>
</reference>
<dbReference type="RefSeq" id="WP_128535286.1">
    <property type="nucleotide sequence ID" value="NZ_SBIW01000008.1"/>
</dbReference>
<proteinExistence type="predicted"/>
<dbReference type="Proteomes" id="UP000286701">
    <property type="component" value="Unassembled WGS sequence"/>
</dbReference>
<gene>
    <name evidence="1" type="ORF">EPL05_17530</name>
</gene>